<gene>
    <name evidence="1" type="ORF">PVAP13_6NG014100</name>
</gene>
<comment type="caution">
    <text evidence="1">The sequence shown here is derived from an EMBL/GenBank/DDBJ whole genome shotgun (WGS) entry which is preliminary data.</text>
</comment>
<accession>A0A8T0QSL1</accession>
<name>A0A8T0QSL1_PANVG</name>
<organism evidence="1 2">
    <name type="scientific">Panicum virgatum</name>
    <name type="common">Blackwell switchgrass</name>
    <dbReference type="NCBI Taxonomy" id="38727"/>
    <lineage>
        <taxon>Eukaryota</taxon>
        <taxon>Viridiplantae</taxon>
        <taxon>Streptophyta</taxon>
        <taxon>Embryophyta</taxon>
        <taxon>Tracheophyta</taxon>
        <taxon>Spermatophyta</taxon>
        <taxon>Magnoliopsida</taxon>
        <taxon>Liliopsida</taxon>
        <taxon>Poales</taxon>
        <taxon>Poaceae</taxon>
        <taxon>PACMAD clade</taxon>
        <taxon>Panicoideae</taxon>
        <taxon>Panicodae</taxon>
        <taxon>Paniceae</taxon>
        <taxon>Panicinae</taxon>
        <taxon>Panicum</taxon>
        <taxon>Panicum sect. Hiantes</taxon>
    </lineage>
</organism>
<dbReference type="AlphaFoldDB" id="A0A8T0QSL1"/>
<evidence type="ECO:0000313" key="2">
    <source>
        <dbReference type="Proteomes" id="UP000823388"/>
    </source>
</evidence>
<dbReference type="EMBL" id="CM029048">
    <property type="protein sequence ID" value="KAG2576202.1"/>
    <property type="molecule type" value="Genomic_DNA"/>
</dbReference>
<keyword evidence="2" id="KW-1185">Reference proteome</keyword>
<dbReference type="Proteomes" id="UP000823388">
    <property type="component" value="Chromosome 6N"/>
</dbReference>
<proteinExistence type="predicted"/>
<evidence type="ECO:0000313" key="1">
    <source>
        <dbReference type="EMBL" id="KAG2576202.1"/>
    </source>
</evidence>
<reference evidence="1" key="1">
    <citation type="submission" date="2020-05" db="EMBL/GenBank/DDBJ databases">
        <title>WGS assembly of Panicum virgatum.</title>
        <authorList>
            <person name="Lovell J.T."/>
            <person name="Jenkins J."/>
            <person name="Shu S."/>
            <person name="Juenger T.E."/>
            <person name="Schmutz J."/>
        </authorList>
    </citation>
    <scope>NUCLEOTIDE SEQUENCE</scope>
    <source>
        <strain evidence="1">AP13</strain>
    </source>
</reference>
<sequence>MCRCSRTPKDARKGLNSLVILVAWSIWKLRNRCVFDSCHPDTHLVLQEINEQATLWKMAGAKALRELLALLLGRSVCGYLLHP</sequence>
<protein>
    <submittedName>
        <fullName evidence="1">Uncharacterized protein</fullName>
    </submittedName>
</protein>